<keyword evidence="4 8" id="KW-0808">Transferase</keyword>
<gene>
    <name evidence="8" type="ORF">RND61_26195</name>
</gene>
<dbReference type="Gene3D" id="3.90.1150.10">
    <property type="entry name" value="Aspartate Aminotransferase, domain 1"/>
    <property type="match status" value="1"/>
</dbReference>
<comment type="caution">
    <text evidence="8">The sequence shown here is derived from an EMBL/GenBank/DDBJ whole genome shotgun (WGS) entry which is preliminary data.</text>
</comment>
<evidence type="ECO:0000256" key="3">
    <source>
        <dbReference type="ARBA" id="ARBA00012239"/>
    </source>
</evidence>
<dbReference type="RefSeq" id="WP_315880574.1">
    <property type="nucleotide sequence ID" value="NZ_JAWCTQ010000043.1"/>
</dbReference>
<evidence type="ECO:0000256" key="6">
    <source>
        <dbReference type="ARBA" id="ARBA00050776"/>
    </source>
</evidence>
<dbReference type="InterPro" id="IPR015424">
    <property type="entry name" value="PyrdxlP-dep_Trfase"/>
</dbReference>
<evidence type="ECO:0000256" key="4">
    <source>
        <dbReference type="ARBA" id="ARBA00022679"/>
    </source>
</evidence>
<keyword evidence="9" id="KW-1185">Reference proteome</keyword>
<sequence length="417" mass="44668">MNTSDRAFDVREVREHFPYFADDSAALSPVYLDSAATSQRAREAIEAVVHSMAHRNANVHRGTYALAAAASGQYEADRNTIASFIGAGAQEIVFTKNATEALNLLAHCLRDADAPYGLRRGDAVVLTEMEHHSNIVPWRQAARATGCHVRYLGLTSDGRLDTSGLHRVITPGTKVVSLAHASNMLGTLNDLTPVVERARQVGALLVVDATQSVPHQPVDVTTLGADFLVFTGHKMCGPTGIGVLWGRTELLHALPPFLGGGDMLDDLSATDMVFAPPPRRFEAGTPAIAEVAGLAAAVTFLRGVGMDRVHRHDHALVAHALHRLRADRHITVLGPSRADQRGSVVSFVKEGCDPGELARRLDSAGIAVRAGHHCAQLACHRFDIDASIRLSTYLYNTTDDIDALVDVVSSSPGTVLT</sequence>
<evidence type="ECO:0000256" key="1">
    <source>
        <dbReference type="ARBA" id="ARBA00001933"/>
    </source>
</evidence>
<proteinExistence type="inferred from homology"/>
<dbReference type="InterPro" id="IPR015421">
    <property type="entry name" value="PyrdxlP-dep_Trfase_major"/>
</dbReference>
<dbReference type="Pfam" id="PF00266">
    <property type="entry name" value="Aminotran_5"/>
    <property type="match status" value="1"/>
</dbReference>
<comment type="similarity">
    <text evidence="2">Belongs to the class-V pyridoxal-phosphate-dependent aminotransferase family. Csd subfamily.</text>
</comment>
<evidence type="ECO:0000256" key="5">
    <source>
        <dbReference type="ARBA" id="ARBA00022898"/>
    </source>
</evidence>
<dbReference type="InterPro" id="IPR015422">
    <property type="entry name" value="PyrdxlP-dep_Trfase_small"/>
</dbReference>
<evidence type="ECO:0000313" key="9">
    <source>
        <dbReference type="Proteomes" id="UP001250181"/>
    </source>
</evidence>
<keyword evidence="5" id="KW-0663">Pyridoxal phosphate</keyword>
<dbReference type="Gene3D" id="3.40.640.10">
    <property type="entry name" value="Type I PLP-dependent aspartate aminotransferase-like (Major domain)"/>
    <property type="match status" value="1"/>
</dbReference>
<protein>
    <recommendedName>
        <fullName evidence="3">cysteine desulfurase</fullName>
        <ecNumber evidence="3">2.8.1.7</ecNumber>
    </recommendedName>
</protein>
<comment type="cofactor">
    <cofactor evidence="1">
        <name>pyridoxal 5'-phosphate</name>
        <dbReference type="ChEBI" id="CHEBI:597326"/>
    </cofactor>
</comment>
<dbReference type="EMBL" id="JAWCTQ010000043">
    <property type="protein sequence ID" value="MDT9685530.1"/>
    <property type="molecule type" value="Genomic_DNA"/>
</dbReference>
<dbReference type="PANTHER" id="PTHR43586">
    <property type="entry name" value="CYSTEINE DESULFURASE"/>
    <property type="match status" value="1"/>
</dbReference>
<organism evidence="8 9">
    <name type="scientific">Streptomyces tamarix</name>
    <dbReference type="NCBI Taxonomy" id="3078565"/>
    <lineage>
        <taxon>Bacteria</taxon>
        <taxon>Bacillati</taxon>
        <taxon>Actinomycetota</taxon>
        <taxon>Actinomycetes</taxon>
        <taxon>Kitasatosporales</taxon>
        <taxon>Streptomycetaceae</taxon>
        <taxon>Streptomyces</taxon>
    </lineage>
</organism>
<dbReference type="InterPro" id="IPR010970">
    <property type="entry name" value="Cys_dSase_SufS"/>
</dbReference>
<evidence type="ECO:0000256" key="2">
    <source>
        <dbReference type="ARBA" id="ARBA00010447"/>
    </source>
</evidence>
<dbReference type="PANTHER" id="PTHR43586:SF8">
    <property type="entry name" value="CYSTEINE DESULFURASE 1, CHLOROPLASTIC"/>
    <property type="match status" value="1"/>
</dbReference>
<dbReference type="InterPro" id="IPR000192">
    <property type="entry name" value="Aminotrans_V_dom"/>
</dbReference>
<dbReference type="EC" id="2.8.1.7" evidence="3"/>
<comment type="catalytic activity">
    <reaction evidence="6">
        <text>(sulfur carrier)-H + L-cysteine = (sulfur carrier)-SH + L-alanine</text>
        <dbReference type="Rhea" id="RHEA:43892"/>
        <dbReference type="Rhea" id="RHEA-COMP:14737"/>
        <dbReference type="Rhea" id="RHEA-COMP:14739"/>
        <dbReference type="ChEBI" id="CHEBI:29917"/>
        <dbReference type="ChEBI" id="CHEBI:35235"/>
        <dbReference type="ChEBI" id="CHEBI:57972"/>
        <dbReference type="ChEBI" id="CHEBI:64428"/>
        <dbReference type="EC" id="2.8.1.7"/>
    </reaction>
</comment>
<dbReference type="Proteomes" id="UP001250181">
    <property type="component" value="Unassembled WGS sequence"/>
</dbReference>
<dbReference type="CDD" id="cd06453">
    <property type="entry name" value="SufS_like"/>
    <property type="match status" value="1"/>
</dbReference>
<evidence type="ECO:0000313" key="8">
    <source>
        <dbReference type="EMBL" id="MDT9685530.1"/>
    </source>
</evidence>
<dbReference type="SUPFAM" id="SSF53383">
    <property type="entry name" value="PLP-dependent transferases"/>
    <property type="match status" value="1"/>
</dbReference>
<reference evidence="8 9" key="1">
    <citation type="submission" date="2023-09" db="EMBL/GenBank/DDBJ databases">
        <title>Streptomyces sp. nov.: A antagonism against Alternaria gaisen Producing Streptochlin, Isolated from Tamarix root soil.</title>
        <authorList>
            <person name="Chen Y."/>
        </authorList>
    </citation>
    <scope>NUCLEOTIDE SEQUENCE [LARGE SCALE GENOMIC DNA]</scope>
    <source>
        <strain evidence="8 9">TRM76323</strain>
    </source>
</reference>
<name>A0ABU3QRX8_9ACTN</name>
<accession>A0ABU3QRX8</accession>
<dbReference type="GO" id="GO:0031071">
    <property type="term" value="F:cysteine desulfurase activity"/>
    <property type="evidence" value="ECO:0007669"/>
    <property type="project" value="UniProtKB-EC"/>
</dbReference>
<feature type="domain" description="Aminotransferase class V" evidence="7">
    <location>
        <begin position="30"/>
        <end position="404"/>
    </location>
</feature>
<evidence type="ECO:0000259" key="7">
    <source>
        <dbReference type="Pfam" id="PF00266"/>
    </source>
</evidence>